<dbReference type="PRINTS" id="PR00792">
    <property type="entry name" value="PEPSIN"/>
</dbReference>
<protein>
    <recommendedName>
        <fullName evidence="12">saccharopepsin</fullName>
        <ecNumber evidence="12">3.4.23.25</ecNumber>
    </recommendedName>
    <alternativeName>
        <fullName evidence="14">Aspartic endopeptidase PEP2</fullName>
    </alternativeName>
    <alternativeName>
        <fullName evidence="13">Aspartic protease PEP2</fullName>
    </alternativeName>
</protein>
<dbReference type="SUPFAM" id="SSF50630">
    <property type="entry name" value="Acid proteases"/>
    <property type="match status" value="1"/>
</dbReference>
<feature type="chain" id="PRO_5042050257" description="saccharopepsin" evidence="19">
    <location>
        <begin position="19"/>
        <end position="389"/>
    </location>
</feature>
<dbReference type="FunFam" id="2.40.70.10:FF:000002">
    <property type="entry name" value="Vacuolar aspartic proteinase"/>
    <property type="match status" value="1"/>
</dbReference>
<evidence type="ECO:0000256" key="18">
    <source>
        <dbReference type="SAM" id="MobiDB-lite"/>
    </source>
</evidence>
<feature type="active site" evidence="15">
    <location>
        <position position="96"/>
    </location>
</feature>
<feature type="domain" description="Peptidase A1" evidence="20">
    <location>
        <begin position="78"/>
        <end position="386"/>
    </location>
</feature>
<dbReference type="EC" id="3.4.23.25" evidence="12"/>
<evidence type="ECO:0000259" key="20">
    <source>
        <dbReference type="PROSITE" id="PS51767"/>
    </source>
</evidence>
<keyword evidence="3" id="KW-0926">Vacuole</keyword>
<keyword evidence="22" id="KW-1185">Reference proteome</keyword>
<accession>A0AAD4KEN4</accession>
<dbReference type="Proteomes" id="UP001201262">
    <property type="component" value="Unassembled WGS sequence"/>
</dbReference>
<dbReference type="InterPro" id="IPR021109">
    <property type="entry name" value="Peptidase_aspartic_dom_sf"/>
</dbReference>
<dbReference type="FunFam" id="2.40.70.10:FF:000036">
    <property type="entry name" value="Vacuolar aspartic protease"/>
    <property type="match status" value="1"/>
</dbReference>
<evidence type="ECO:0000256" key="7">
    <source>
        <dbReference type="ARBA" id="ARBA00022801"/>
    </source>
</evidence>
<dbReference type="GO" id="GO:0000324">
    <property type="term" value="C:fungal-type vacuole"/>
    <property type="evidence" value="ECO:0007669"/>
    <property type="project" value="TreeGrafter"/>
</dbReference>
<evidence type="ECO:0000256" key="13">
    <source>
        <dbReference type="ARBA" id="ARBA00079414"/>
    </source>
</evidence>
<keyword evidence="9" id="KW-0325">Glycoprotein</keyword>
<evidence type="ECO:0000256" key="16">
    <source>
        <dbReference type="PIRSR" id="PIRSR601461-2"/>
    </source>
</evidence>
<evidence type="ECO:0000256" key="5">
    <source>
        <dbReference type="ARBA" id="ARBA00022729"/>
    </source>
</evidence>
<reference evidence="21" key="1">
    <citation type="submission" date="2021-12" db="EMBL/GenBank/DDBJ databases">
        <title>Convergent genome expansion in fungi linked to evolution of root-endophyte symbiosis.</title>
        <authorList>
            <consortium name="DOE Joint Genome Institute"/>
            <person name="Ke Y.-H."/>
            <person name="Bonito G."/>
            <person name="Liao H.-L."/>
            <person name="Looney B."/>
            <person name="Rojas-Flechas A."/>
            <person name="Nash J."/>
            <person name="Hameed K."/>
            <person name="Schadt C."/>
            <person name="Martin F."/>
            <person name="Crous P.W."/>
            <person name="Miettinen O."/>
            <person name="Magnuson J.K."/>
            <person name="Labbe J."/>
            <person name="Jacobson D."/>
            <person name="Doktycz M.J."/>
            <person name="Veneault-Fourrey C."/>
            <person name="Kuo A."/>
            <person name="Mondo S."/>
            <person name="Calhoun S."/>
            <person name="Riley R."/>
            <person name="Ohm R."/>
            <person name="LaButti K."/>
            <person name="Andreopoulos B."/>
            <person name="Pangilinan J."/>
            <person name="Nolan M."/>
            <person name="Tritt A."/>
            <person name="Clum A."/>
            <person name="Lipzen A."/>
            <person name="Daum C."/>
            <person name="Barry K."/>
            <person name="Grigoriev I.V."/>
            <person name="Vilgalys R."/>
        </authorList>
    </citation>
    <scope>NUCLEOTIDE SEQUENCE</scope>
    <source>
        <strain evidence="21">PMI_201</strain>
    </source>
</reference>
<evidence type="ECO:0000313" key="22">
    <source>
        <dbReference type="Proteomes" id="UP001201262"/>
    </source>
</evidence>
<evidence type="ECO:0000256" key="6">
    <source>
        <dbReference type="ARBA" id="ARBA00022750"/>
    </source>
</evidence>
<evidence type="ECO:0000256" key="9">
    <source>
        <dbReference type="ARBA" id="ARBA00023180"/>
    </source>
</evidence>
<dbReference type="PROSITE" id="PS00141">
    <property type="entry name" value="ASP_PROTEASE"/>
    <property type="match status" value="2"/>
</dbReference>
<dbReference type="InterPro" id="IPR001969">
    <property type="entry name" value="Aspartic_peptidase_AS"/>
</dbReference>
<dbReference type="PROSITE" id="PS51767">
    <property type="entry name" value="PEPTIDASE_A1"/>
    <property type="match status" value="1"/>
</dbReference>
<comment type="caution">
    <text evidence="21">The sequence shown here is derived from an EMBL/GenBank/DDBJ whole genome shotgun (WGS) entry which is preliminary data.</text>
</comment>
<keyword evidence="4 17" id="KW-0645">Protease</keyword>
<dbReference type="Gene3D" id="2.40.70.10">
    <property type="entry name" value="Acid Proteases"/>
    <property type="match status" value="2"/>
</dbReference>
<evidence type="ECO:0000256" key="8">
    <source>
        <dbReference type="ARBA" id="ARBA00023157"/>
    </source>
</evidence>
<proteinExistence type="inferred from homology"/>
<comment type="similarity">
    <text evidence="2 17">Belongs to the peptidase A1 family.</text>
</comment>
<feature type="compositionally biased region" description="Polar residues" evidence="18">
    <location>
        <begin position="60"/>
        <end position="69"/>
    </location>
</feature>
<dbReference type="AlphaFoldDB" id="A0AAD4KEN4"/>
<sequence>MKFILALFAVTLVSPAQALVHKLKLQKIPAAAQRMVSNLVSKKDKSTKKRANIRHKDRNNQASNGHPDSITNFENAQYFTNITIGTPPQSFNVVLDTGSSNLWVPARSCTSAACLVHSRYDSSASTTYKKNGTAFNIVYGSGSLSGFVSQDVVSIGDITIAGQDFAEATSEPGIAFVFGQFDGILGLAYDSISVDQIVPPFYNMISQGLVDEPVFAFYLSDTDAGSEVVFGGIDHDHYEGGISYLPLINETYWEVGIESIILGSDVTKLDNYGAVIDTGTSLIAMPSDLAAAFNQKIGATQLLSTGEYTINCANRNSLPDLTFNLGGINFTLSPTEYILDNAGECISVIEGVNLPASIGNIIILGDAFIRSYYSIFDLGNSRVGLAKSK</sequence>
<comment type="function">
    <text evidence="11">Vacuolar aspartic endopeptidase which is probably also secreted and contributes to virulence.</text>
</comment>
<feature type="active site" evidence="15">
    <location>
        <position position="277"/>
    </location>
</feature>
<evidence type="ECO:0000256" key="2">
    <source>
        <dbReference type="ARBA" id="ARBA00007447"/>
    </source>
</evidence>
<dbReference type="PANTHER" id="PTHR47966">
    <property type="entry name" value="BETA-SITE APP-CLEAVING ENZYME, ISOFORM A-RELATED"/>
    <property type="match status" value="1"/>
</dbReference>
<name>A0AAD4KEN4_9EURO</name>
<evidence type="ECO:0000256" key="12">
    <source>
        <dbReference type="ARBA" id="ARBA00067071"/>
    </source>
</evidence>
<dbReference type="InterPro" id="IPR033121">
    <property type="entry name" value="PEPTIDASE_A1"/>
</dbReference>
<keyword evidence="8 16" id="KW-1015">Disulfide bond</keyword>
<dbReference type="GeneID" id="70249803"/>
<evidence type="ECO:0000313" key="21">
    <source>
        <dbReference type="EMBL" id="KAH8689322.1"/>
    </source>
</evidence>
<evidence type="ECO:0000256" key="14">
    <source>
        <dbReference type="ARBA" id="ARBA00079734"/>
    </source>
</evidence>
<evidence type="ECO:0000256" key="1">
    <source>
        <dbReference type="ARBA" id="ARBA00004410"/>
    </source>
</evidence>
<dbReference type="GO" id="GO:0005775">
    <property type="term" value="C:vacuolar lumen"/>
    <property type="evidence" value="ECO:0007669"/>
    <property type="project" value="UniProtKB-SubCell"/>
</dbReference>
<evidence type="ECO:0000256" key="19">
    <source>
        <dbReference type="SAM" id="SignalP"/>
    </source>
</evidence>
<dbReference type="EMBL" id="JAJTJA010000015">
    <property type="protein sequence ID" value="KAH8689322.1"/>
    <property type="molecule type" value="Genomic_DNA"/>
</dbReference>
<comment type="subcellular location">
    <subcellularLocation>
        <location evidence="1">Vacuole lumen</location>
    </subcellularLocation>
</comment>
<keyword evidence="7 17" id="KW-0378">Hydrolase</keyword>
<keyword evidence="6 17" id="KW-0064">Aspartyl protease</keyword>
<organism evidence="21 22">
    <name type="scientific">Talaromyces proteolyticus</name>
    <dbReference type="NCBI Taxonomy" id="1131652"/>
    <lineage>
        <taxon>Eukaryota</taxon>
        <taxon>Fungi</taxon>
        <taxon>Dikarya</taxon>
        <taxon>Ascomycota</taxon>
        <taxon>Pezizomycotina</taxon>
        <taxon>Eurotiomycetes</taxon>
        <taxon>Eurotiomycetidae</taxon>
        <taxon>Eurotiales</taxon>
        <taxon>Trichocomaceae</taxon>
        <taxon>Talaromyces</taxon>
        <taxon>Talaromyces sect. Bacilispori</taxon>
    </lineage>
</organism>
<dbReference type="Pfam" id="PF00026">
    <property type="entry name" value="Asp"/>
    <property type="match status" value="1"/>
</dbReference>
<evidence type="ECO:0000256" key="17">
    <source>
        <dbReference type="RuleBase" id="RU000454"/>
    </source>
</evidence>
<evidence type="ECO:0000256" key="10">
    <source>
        <dbReference type="ARBA" id="ARBA00052037"/>
    </source>
</evidence>
<feature type="region of interest" description="Disordered" evidence="18">
    <location>
        <begin position="39"/>
        <end position="69"/>
    </location>
</feature>
<feature type="disulfide bond" evidence="16">
    <location>
        <begin position="109"/>
        <end position="114"/>
    </location>
</feature>
<dbReference type="GO" id="GO:0004190">
    <property type="term" value="F:aspartic-type endopeptidase activity"/>
    <property type="evidence" value="ECO:0007669"/>
    <property type="project" value="UniProtKB-KW"/>
</dbReference>
<gene>
    <name evidence="21" type="ORF">BGW36DRAFT_420699</name>
</gene>
<dbReference type="InterPro" id="IPR001461">
    <property type="entry name" value="Aspartic_peptidase_A1"/>
</dbReference>
<comment type="catalytic activity">
    <reaction evidence="10">
        <text>Hydrolysis of proteins with broad specificity for peptide bonds. Cleaves -Leu-Leu-|-Val-Tyr- bond in a synthetic substrate. Does not act on esters of Tyr or Arg.</text>
        <dbReference type="EC" id="3.4.23.25"/>
    </reaction>
</comment>
<feature type="compositionally biased region" description="Basic residues" evidence="18">
    <location>
        <begin position="45"/>
        <end position="57"/>
    </location>
</feature>
<dbReference type="RefSeq" id="XP_046065676.1">
    <property type="nucleotide sequence ID" value="XM_046219516.1"/>
</dbReference>
<feature type="signal peptide" evidence="19">
    <location>
        <begin position="1"/>
        <end position="18"/>
    </location>
</feature>
<evidence type="ECO:0000256" key="4">
    <source>
        <dbReference type="ARBA" id="ARBA00022670"/>
    </source>
</evidence>
<evidence type="ECO:0000256" key="15">
    <source>
        <dbReference type="PIRSR" id="PIRSR601461-1"/>
    </source>
</evidence>
<keyword evidence="5 19" id="KW-0732">Signal</keyword>
<dbReference type="GO" id="GO:0006508">
    <property type="term" value="P:proteolysis"/>
    <property type="evidence" value="ECO:0007669"/>
    <property type="project" value="UniProtKB-KW"/>
</dbReference>
<evidence type="ECO:0000256" key="11">
    <source>
        <dbReference type="ARBA" id="ARBA00055395"/>
    </source>
</evidence>
<evidence type="ECO:0000256" key="3">
    <source>
        <dbReference type="ARBA" id="ARBA00022554"/>
    </source>
</evidence>
<dbReference type="PANTHER" id="PTHR47966:SF51">
    <property type="entry name" value="BETA-SITE APP-CLEAVING ENZYME, ISOFORM A-RELATED"/>
    <property type="match status" value="1"/>
</dbReference>